<name>A0AAW1JYC2_POPJA</name>
<evidence type="ECO:0000256" key="1">
    <source>
        <dbReference type="SAM" id="Phobius"/>
    </source>
</evidence>
<accession>A0AAW1JYC2</accession>
<dbReference type="AlphaFoldDB" id="A0AAW1JYC2"/>
<evidence type="ECO:0000313" key="3">
    <source>
        <dbReference type="Proteomes" id="UP001458880"/>
    </source>
</evidence>
<keyword evidence="1" id="KW-0812">Transmembrane</keyword>
<gene>
    <name evidence="2" type="ORF">QE152_g26242</name>
</gene>
<keyword evidence="1" id="KW-0472">Membrane</keyword>
<comment type="caution">
    <text evidence="2">The sequence shown here is derived from an EMBL/GenBank/DDBJ whole genome shotgun (WGS) entry which is preliminary data.</text>
</comment>
<protein>
    <submittedName>
        <fullName evidence="2">Uncharacterized protein</fullName>
    </submittedName>
</protein>
<proteinExistence type="predicted"/>
<dbReference type="EMBL" id="JASPKY010000299">
    <property type="protein sequence ID" value="KAK9709982.1"/>
    <property type="molecule type" value="Genomic_DNA"/>
</dbReference>
<organism evidence="2 3">
    <name type="scientific">Popillia japonica</name>
    <name type="common">Japanese beetle</name>
    <dbReference type="NCBI Taxonomy" id="7064"/>
    <lineage>
        <taxon>Eukaryota</taxon>
        <taxon>Metazoa</taxon>
        <taxon>Ecdysozoa</taxon>
        <taxon>Arthropoda</taxon>
        <taxon>Hexapoda</taxon>
        <taxon>Insecta</taxon>
        <taxon>Pterygota</taxon>
        <taxon>Neoptera</taxon>
        <taxon>Endopterygota</taxon>
        <taxon>Coleoptera</taxon>
        <taxon>Polyphaga</taxon>
        <taxon>Scarabaeiformia</taxon>
        <taxon>Scarabaeidae</taxon>
        <taxon>Rutelinae</taxon>
        <taxon>Popillia</taxon>
    </lineage>
</organism>
<keyword evidence="1" id="KW-1133">Transmembrane helix</keyword>
<keyword evidence="3" id="KW-1185">Reference proteome</keyword>
<feature type="transmembrane region" description="Helical" evidence="1">
    <location>
        <begin position="126"/>
        <end position="154"/>
    </location>
</feature>
<reference evidence="2 3" key="1">
    <citation type="journal article" date="2024" name="BMC Genomics">
        <title>De novo assembly and annotation of Popillia japonica's genome with initial clues to its potential as an invasive pest.</title>
        <authorList>
            <person name="Cucini C."/>
            <person name="Boschi S."/>
            <person name="Funari R."/>
            <person name="Cardaioli E."/>
            <person name="Iannotti N."/>
            <person name="Marturano G."/>
            <person name="Paoli F."/>
            <person name="Bruttini M."/>
            <person name="Carapelli A."/>
            <person name="Frati F."/>
            <person name="Nardi F."/>
        </authorList>
    </citation>
    <scope>NUCLEOTIDE SEQUENCE [LARGE SCALE GENOMIC DNA]</scope>
    <source>
        <strain evidence="2">DMR45628</strain>
    </source>
</reference>
<sequence>MSATMVETLPALSACKLKHDNYLYSDKFNLKFTTEGCKSGIDGLGCASKGGILSSSPLPTVCANKQPVDNTYCASRQFGGDPQTRFTRFILKVREPVAEYLERHGLPKNSQCSFVNLVTSLVQRAYGAGVTIVIMLANLFPLLDGFVYLLRFLLDKILEISQTKDRTEVILKSLLFLGELIILFLLVMMIFGLILMPVWALLGYVLTKFLGIATQVG</sequence>
<dbReference type="Proteomes" id="UP001458880">
    <property type="component" value="Unassembled WGS sequence"/>
</dbReference>
<evidence type="ECO:0000313" key="2">
    <source>
        <dbReference type="EMBL" id="KAK9709982.1"/>
    </source>
</evidence>
<feature type="transmembrane region" description="Helical" evidence="1">
    <location>
        <begin position="174"/>
        <end position="200"/>
    </location>
</feature>